<gene>
    <name evidence="9" type="ORF">UU12_C0041G0003</name>
</gene>
<dbReference type="Pfam" id="PF01594">
    <property type="entry name" value="AI-2E_transport"/>
    <property type="match status" value="1"/>
</dbReference>
<keyword evidence="4" id="KW-1003">Cell membrane</keyword>
<feature type="transmembrane region" description="Helical" evidence="8">
    <location>
        <begin position="297"/>
        <end position="329"/>
    </location>
</feature>
<accession>A0A0G0W2X0</accession>
<dbReference type="PANTHER" id="PTHR21716">
    <property type="entry name" value="TRANSMEMBRANE PROTEIN"/>
    <property type="match status" value="1"/>
</dbReference>
<dbReference type="EMBL" id="LBZK01000041">
    <property type="protein sequence ID" value="KKR69602.1"/>
    <property type="molecule type" value="Genomic_DNA"/>
</dbReference>
<dbReference type="Proteomes" id="UP000034562">
    <property type="component" value="Unassembled WGS sequence"/>
</dbReference>
<organism evidence="9 10">
    <name type="scientific">Candidatus Woesebacteria bacterium GW2011_GWA2_40_7b</name>
    <dbReference type="NCBI Taxonomy" id="1618563"/>
    <lineage>
        <taxon>Bacteria</taxon>
        <taxon>Candidatus Woeseibacteriota</taxon>
    </lineage>
</organism>
<evidence type="ECO:0000256" key="4">
    <source>
        <dbReference type="ARBA" id="ARBA00022475"/>
    </source>
</evidence>
<dbReference type="GO" id="GO:0055085">
    <property type="term" value="P:transmembrane transport"/>
    <property type="evidence" value="ECO:0007669"/>
    <property type="project" value="TreeGrafter"/>
</dbReference>
<evidence type="ECO:0000256" key="1">
    <source>
        <dbReference type="ARBA" id="ARBA00004651"/>
    </source>
</evidence>
<sequence>MWKNWSKNGILLIMTRKIEISHRTVVFTVFFLLSLWFVYFIRDIILELFVALLLMAVLGPFVDRLTKIKIPRVISVVISYLLVFSIFGGVVALIIPPLVDQTGSFVAALPGYLSNIGVAKNLSQNVVNEILVGLGSLPGEIVKITLSLFSNVVSVLTVLVFAFYMLLSRGTFDNSLGLFFGEEKRKEIGSVIEALEVRLGGWARGELFLMLTVGFATFIGLSLIGIPFAIPLSILAGILEIIPYLGPIVAAIPSMIIGFGISPLTGFGVMAITFLIQQVENYVLVPKIMEKSAGVSPIVILVALAIGARLAGVTGMIISIPSVIALQILTKKYLVQE</sequence>
<keyword evidence="6 8" id="KW-1133">Transmembrane helix</keyword>
<evidence type="ECO:0000256" key="7">
    <source>
        <dbReference type="ARBA" id="ARBA00023136"/>
    </source>
</evidence>
<name>A0A0G0W2X0_9BACT</name>
<dbReference type="InterPro" id="IPR002549">
    <property type="entry name" value="AI-2E-like"/>
</dbReference>
<feature type="transmembrane region" description="Helical" evidence="8">
    <location>
        <begin position="207"/>
        <end position="230"/>
    </location>
</feature>
<comment type="subcellular location">
    <subcellularLocation>
        <location evidence="1">Cell membrane</location>
        <topology evidence="1">Multi-pass membrane protein</topology>
    </subcellularLocation>
</comment>
<comment type="caution">
    <text evidence="9">The sequence shown here is derived from an EMBL/GenBank/DDBJ whole genome shotgun (WGS) entry which is preliminary data.</text>
</comment>
<comment type="similarity">
    <text evidence="2">Belongs to the autoinducer-2 exporter (AI-2E) (TC 2.A.86) family.</text>
</comment>
<keyword evidence="5 8" id="KW-0812">Transmembrane</keyword>
<dbReference type="GO" id="GO:0005886">
    <property type="term" value="C:plasma membrane"/>
    <property type="evidence" value="ECO:0007669"/>
    <property type="project" value="UniProtKB-SubCell"/>
</dbReference>
<keyword evidence="3" id="KW-0813">Transport</keyword>
<evidence type="ECO:0000313" key="9">
    <source>
        <dbReference type="EMBL" id="KKR69602.1"/>
    </source>
</evidence>
<feature type="transmembrane region" description="Helical" evidence="8">
    <location>
        <begin position="144"/>
        <end position="167"/>
    </location>
</feature>
<evidence type="ECO:0000256" key="3">
    <source>
        <dbReference type="ARBA" id="ARBA00022448"/>
    </source>
</evidence>
<evidence type="ECO:0008006" key="11">
    <source>
        <dbReference type="Google" id="ProtNLM"/>
    </source>
</evidence>
<dbReference type="PANTHER" id="PTHR21716:SF53">
    <property type="entry name" value="PERMEASE PERM-RELATED"/>
    <property type="match status" value="1"/>
</dbReference>
<evidence type="ECO:0000256" key="8">
    <source>
        <dbReference type="SAM" id="Phobius"/>
    </source>
</evidence>
<keyword evidence="7 8" id="KW-0472">Membrane</keyword>
<feature type="transmembrane region" description="Helical" evidence="8">
    <location>
        <begin position="20"/>
        <end position="38"/>
    </location>
</feature>
<protein>
    <recommendedName>
        <fullName evidence="11">Permease</fullName>
    </recommendedName>
</protein>
<dbReference type="AlphaFoldDB" id="A0A0G0W2X0"/>
<feature type="transmembrane region" description="Helical" evidence="8">
    <location>
        <begin position="44"/>
        <end position="62"/>
    </location>
</feature>
<dbReference type="STRING" id="1618563.UU12_C0041G0003"/>
<evidence type="ECO:0000313" key="10">
    <source>
        <dbReference type="Proteomes" id="UP000034562"/>
    </source>
</evidence>
<feature type="transmembrane region" description="Helical" evidence="8">
    <location>
        <begin position="250"/>
        <end position="276"/>
    </location>
</feature>
<feature type="transmembrane region" description="Helical" evidence="8">
    <location>
        <begin position="74"/>
        <end position="95"/>
    </location>
</feature>
<proteinExistence type="inferred from homology"/>
<evidence type="ECO:0000256" key="5">
    <source>
        <dbReference type="ARBA" id="ARBA00022692"/>
    </source>
</evidence>
<reference evidence="9 10" key="1">
    <citation type="journal article" date="2015" name="Nature">
        <title>rRNA introns, odd ribosomes, and small enigmatic genomes across a large radiation of phyla.</title>
        <authorList>
            <person name="Brown C.T."/>
            <person name="Hug L.A."/>
            <person name="Thomas B.C."/>
            <person name="Sharon I."/>
            <person name="Castelle C.J."/>
            <person name="Singh A."/>
            <person name="Wilkins M.J."/>
            <person name="Williams K.H."/>
            <person name="Banfield J.F."/>
        </authorList>
    </citation>
    <scope>NUCLEOTIDE SEQUENCE [LARGE SCALE GENOMIC DNA]</scope>
</reference>
<evidence type="ECO:0000256" key="2">
    <source>
        <dbReference type="ARBA" id="ARBA00009773"/>
    </source>
</evidence>
<evidence type="ECO:0000256" key="6">
    <source>
        <dbReference type="ARBA" id="ARBA00022989"/>
    </source>
</evidence>